<dbReference type="SMART" id="SM00490">
    <property type="entry name" value="HELICc"/>
    <property type="match status" value="1"/>
</dbReference>
<dbReference type="InterPro" id="IPR001650">
    <property type="entry name" value="Helicase_C-like"/>
</dbReference>
<feature type="region of interest" description="Disordered" evidence="4">
    <location>
        <begin position="335"/>
        <end position="364"/>
    </location>
</feature>
<feature type="compositionally biased region" description="Low complexity" evidence="4">
    <location>
        <begin position="62"/>
        <end position="81"/>
    </location>
</feature>
<feature type="domain" description="Helicase C-terminal" evidence="6">
    <location>
        <begin position="643"/>
        <end position="796"/>
    </location>
</feature>
<dbReference type="GO" id="GO:0005524">
    <property type="term" value="F:ATP binding"/>
    <property type="evidence" value="ECO:0007669"/>
    <property type="project" value="UniProtKB-KW"/>
</dbReference>
<feature type="domain" description="Helicase ATP-binding" evidence="5">
    <location>
        <begin position="227"/>
        <end position="434"/>
    </location>
</feature>
<dbReference type="EMBL" id="KB469309">
    <property type="protein sequence ID" value="EPQ51951.1"/>
    <property type="molecule type" value="Genomic_DNA"/>
</dbReference>
<dbReference type="AlphaFoldDB" id="S7PWE9"/>
<evidence type="ECO:0000259" key="5">
    <source>
        <dbReference type="PROSITE" id="PS51192"/>
    </source>
</evidence>
<dbReference type="Gene3D" id="3.40.50.300">
    <property type="entry name" value="P-loop containing nucleotide triphosphate hydrolases"/>
    <property type="match status" value="1"/>
</dbReference>
<dbReference type="InterPro" id="IPR014001">
    <property type="entry name" value="Helicase_ATP-bd"/>
</dbReference>
<keyword evidence="1" id="KW-0547">Nucleotide-binding</keyword>
<dbReference type="OrthoDB" id="423559at2759"/>
<accession>S7PWE9</accession>
<dbReference type="SUPFAM" id="SSF52540">
    <property type="entry name" value="P-loop containing nucleoside triphosphate hydrolases"/>
    <property type="match status" value="2"/>
</dbReference>
<dbReference type="CDD" id="cd18793">
    <property type="entry name" value="SF2_C_SNF"/>
    <property type="match status" value="1"/>
</dbReference>
<dbReference type="GO" id="GO:0005634">
    <property type="term" value="C:nucleus"/>
    <property type="evidence" value="ECO:0007669"/>
    <property type="project" value="TreeGrafter"/>
</dbReference>
<dbReference type="GO" id="GO:0006281">
    <property type="term" value="P:DNA repair"/>
    <property type="evidence" value="ECO:0007669"/>
    <property type="project" value="TreeGrafter"/>
</dbReference>
<dbReference type="HOGENOM" id="CLU_000315_2_8_1"/>
<evidence type="ECO:0000256" key="3">
    <source>
        <dbReference type="ARBA" id="ARBA00022840"/>
    </source>
</evidence>
<gene>
    <name evidence="7" type="ORF">GLOTRDRAFT_117854</name>
</gene>
<dbReference type="Gene3D" id="3.40.50.10810">
    <property type="entry name" value="Tandem AAA-ATPase domain"/>
    <property type="match status" value="1"/>
</dbReference>
<dbReference type="RefSeq" id="XP_007869820.1">
    <property type="nucleotide sequence ID" value="XM_007871629.1"/>
</dbReference>
<evidence type="ECO:0000256" key="2">
    <source>
        <dbReference type="ARBA" id="ARBA00022801"/>
    </source>
</evidence>
<evidence type="ECO:0008006" key="9">
    <source>
        <dbReference type="Google" id="ProtNLM"/>
    </source>
</evidence>
<dbReference type="OMA" id="QSCNHPD"/>
<keyword evidence="2" id="KW-0378">Hydrolase</keyword>
<dbReference type="InterPro" id="IPR038718">
    <property type="entry name" value="SNF2-like_sf"/>
</dbReference>
<protein>
    <recommendedName>
        <fullName evidence="9">SNF2 family DNA-dependent ATPase domain-containing protein</fullName>
    </recommendedName>
</protein>
<dbReference type="Pfam" id="PF00176">
    <property type="entry name" value="SNF2-rel_dom"/>
    <property type="match status" value="1"/>
</dbReference>
<dbReference type="Proteomes" id="UP000030669">
    <property type="component" value="Unassembled WGS sequence"/>
</dbReference>
<evidence type="ECO:0000256" key="4">
    <source>
        <dbReference type="SAM" id="MobiDB-lite"/>
    </source>
</evidence>
<dbReference type="PROSITE" id="PS51192">
    <property type="entry name" value="HELICASE_ATP_BIND_1"/>
    <property type="match status" value="1"/>
</dbReference>
<dbReference type="Pfam" id="PF00271">
    <property type="entry name" value="Helicase_C"/>
    <property type="match status" value="1"/>
</dbReference>
<name>S7PWE9_GLOTA</name>
<evidence type="ECO:0000256" key="1">
    <source>
        <dbReference type="ARBA" id="ARBA00022741"/>
    </source>
</evidence>
<dbReference type="KEGG" id="gtr:GLOTRDRAFT_117854"/>
<dbReference type="GO" id="GO:0008094">
    <property type="term" value="F:ATP-dependent activity, acting on DNA"/>
    <property type="evidence" value="ECO:0007669"/>
    <property type="project" value="TreeGrafter"/>
</dbReference>
<evidence type="ECO:0000259" key="6">
    <source>
        <dbReference type="PROSITE" id="PS51194"/>
    </source>
</evidence>
<keyword evidence="3" id="KW-0067">ATP-binding</keyword>
<keyword evidence="8" id="KW-1185">Reference proteome</keyword>
<dbReference type="InterPro" id="IPR049730">
    <property type="entry name" value="SNF2/RAD54-like_C"/>
</dbReference>
<dbReference type="PROSITE" id="PS51194">
    <property type="entry name" value="HELICASE_CTER"/>
    <property type="match status" value="1"/>
</dbReference>
<dbReference type="GO" id="GO:0016787">
    <property type="term" value="F:hydrolase activity"/>
    <property type="evidence" value="ECO:0007669"/>
    <property type="project" value="UniProtKB-KW"/>
</dbReference>
<sequence length="821" mass="91934">MYSALHKKLNIAFPRALFVRAKIYLFGYQQMRRRLAGSGLYPELPKPATNVSPAQTIIETKSVSSASSSSTASTSSRDSGSPVPKRMSQRVIDSDSETESDGVEYVRFPEPHDSEDEVQTVATNTTKSTAAHAILMPVPQPYISASQANPPANNPVWETFDVPEERYLYEPKKTAEQAEKDIRALCEDTLAQGEDVEIDMSLAKVPGFKESVTLLPHQIIGRTWMAEREQGKGRGGILADDMGLGKTIQMLTRIVEGRPTKTDKKEGWAAPTLVVCPLALVAQWKSEAAKITDGLRVIEHHGPKRATNPEELKRAHIVVTTYQIVAQEYQVYQSDPKNAAGGSSDDDSDDFGGTLLKKKPKTRAKKKAEAKNALFRVRWWRIVLDEAHNIKNRKAKMSMACHALDGKYKWCLTGTPLQNSVEELYSLLKFLEIRPLNDWETFNEKIAKPVKSGRSALPMKRLHVVLAAIMLRRKKDTFLNGKPLLELPARKVEVVSCAFDVEERAFYNAVEEKVRSSFEKLARAGDLQKSYTTILVLLLRLRQACDHPALINKDYRADEEAIEPREAKNDDEDDDDLAKAFGAMNVTNRPKCQMCRTDLDSSNMSDEDGSYCIACADLARKARRKSTVTGPLGLPQDSAKIRKIVELLREIDDRSDGTEKTIIFSQFTSMLDLIEPFLKAEGFRFVRYDGSMTKDKRDAALEKLKSDSKTTIILISFKAGSTGLNLTACNNVILTDLWWNPALEDQAFDRAHRFGQKRDVSIFKLTIEDTVEQRILELQEKKRALADAALAGNKLKSAKLGLDDLVALFRADDRDDEEVDD</sequence>
<dbReference type="PANTHER" id="PTHR45626">
    <property type="entry name" value="TRANSCRIPTION TERMINATION FACTOR 2-RELATED"/>
    <property type="match status" value="1"/>
</dbReference>
<feature type="region of interest" description="Disordered" evidence="4">
    <location>
        <begin position="61"/>
        <end position="102"/>
    </location>
</feature>
<organism evidence="7 8">
    <name type="scientific">Gloeophyllum trabeum (strain ATCC 11539 / FP-39264 / Madison 617)</name>
    <name type="common">Brown rot fungus</name>
    <dbReference type="NCBI Taxonomy" id="670483"/>
    <lineage>
        <taxon>Eukaryota</taxon>
        <taxon>Fungi</taxon>
        <taxon>Dikarya</taxon>
        <taxon>Basidiomycota</taxon>
        <taxon>Agaricomycotina</taxon>
        <taxon>Agaricomycetes</taxon>
        <taxon>Gloeophyllales</taxon>
        <taxon>Gloeophyllaceae</taxon>
        <taxon>Gloeophyllum</taxon>
    </lineage>
</organism>
<evidence type="ECO:0000313" key="7">
    <source>
        <dbReference type="EMBL" id="EPQ51951.1"/>
    </source>
</evidence>
<dbReference type="PANTHER" id="PTHR45626:SF14">
    <property type="entry name" value="ATP-DEPENDENT DNA HELICASE (EUROFUNG)"/>
    <property type="match status" value="1"/>
</dbReference>
<dbReference type="STRING" id="670483.S7PWE9"/>
<evidence type="ECO:0000313" key="8">
    <source>
        <dbReference type="Proteomes" id="UP000030669"/>
    </source>
</evidence>
<reference evidence="7 8" key="1">
    <citation type="journal article" date="2012" name="Science">
        <title>The Paleozoic origin of enzymatic lignin decomposition reconstructed from 31 fungal genomes.</title>
        <authorList>
            <person name="Floudas D."/>
            <person name="Binder M."/>
            <person name="Riley R."/>
            <person name="Barry K."/>
            <person name="Blanchette R.A."/>
            <person name="Henrissat B."/>
            <person name="Martinez A.T."/>
            <person name="Otillar R."/>
            <person name="Spatafora J.W."/>
            <person name="Yadav J.S."/>
            <person name="Aerts A."/>
            <person name="Benoit I."/>
            <person name="Boyd A."/>
            <person name="Carlson A."/>
            <person name="Copeland A."/>
            <person name="Coutinho P.M."/>
            <person name="de Vries R.P."/>
            <person name="Ferreira P."/>
            <person name="Findley K."/>
            <person name="Foster B."/>
            <person name="Gaskell J."/>
            <person name="Glotzer D."/>
            <person name="Gorecki P."/>
            <person name="Heitman J."/>
            <person name="Hesse C."/>
            <person name="Hori C."/>
            <person name="Igarashi K."/>
            <person name="Jurgens J.A."/>
            <person name="Kallen N."/>
            <person name="Kersten P."/>
            <person name="Kohler A."/>
            <person name="Kuees U."/>
            <person name="Kumar T.K.A."/>
            <person name="Kuo A."/>
            <person name="LaButti K."/>
            <person name="Larrondo L.F."/>
            <person name="Lindquist E."/>
            <person name="Ling A."/>
            <person name="Lombard V."/>
            <person name="Lucas S."/>
            <person name="Lundell T."/>
            <person name="Martin R."/>
            <person name="McLaughlin D.J."/>
            <person name="Morgenstern I."/>
            <person name="Morin E."/>
            <person name="Murat C."/>
            <person name="Nagy L.G."/>
            <person name="Nolan M."/>
            <person name="Ohm R.A."/>
            <person name="Patyshakuliyeva A."/>
            <person name="Rokas A."/>
            <person name="Ruiz-Duenas F.J."/>
            <person name="Sabat G."/>
            <person name="Salamov A."/>
            <person name="Samejima M."/>
            <person name="Schmutz J."/>
            <person name="Slot J.C."/>
            <person name="St John F."/>
            <person name="Stenlid J."/>
            <person name="Sun H."/>
            <person name="Sun S."/>
            <person name="Syed K."/>
            <person name="Tsang A."/>
            <person name="Wiebenga A."/>
            <person name="Young D."/>
            <person name="Pisabarro A."/>
            <person name="Eastwood D.C."/>
            <person name="Martin F."/>
            <person name="Cullen D."/>
            <person name="Grigoriev I.V."/>
            <person name="Hibbett D.S."/>
        </authorList>
    </citation>
    <scope>NUCLEOTIDE SEQUENCE [LARGE SCALE GENOMIC DNA]</scope>
    <source>
        <strain evidence="7 8">ATCC 11539</strain>
    </source>
</reference>
<dbReference type="eggNOG" id="KOG1001">
    <property type="taxonomic scope" value="Eukaryota"/>
</dbReference>
<dbReference type="GeneID" id="19300405"/>
<dbReference type="InterPro" id="IPR027417">
    <property type="entry name" value="P-loop_NTPase"/>
</dbReference>
<dbReference type="SMART" id="SM00487">
    <property type="entry name" value="DEXDc"/>
    <property type="match status" value="1"/>
</dbReference>
<proteinExistence type="predicted"/>
<dbReference type="CDD" id="cd18008">
    <property type="entry name" value="DEXDc_SHPRH-like"/>
    <property type="match status" value="1"/>
</dbReference>
<dbReference type="InterPro" id="IPR050628">
    <property type="entry name" value="SNF2_RAD54_helicase_TF"/>
</dbReference>
<dbReference type="InterPro" id="IPR000330">
    <property type="entry name" value="SNF2_N"/>
</dbReference>